<accession>A0AAV7V1J4</accession>
<keyword evidence="5" id="KW-1185">Reference proteome</keyword>
<dbReference type="InterPro" id="IPR051490">
    <property type="entry name" value="THEM6_lcsJ_thioesterase"/>
</dbReference>
<evidence type="ECO:0000256" key="2">
    <source>
        <dbReference type="ARBA" id="ARBA00041112"/>
    </source>
</evidence>
<dbReference type="SUPFAM" id="SSF54637">
    <property type="entry name" value="Thioesterase/thiol ester dehydrase-isomerase"/>
    <property type="match status" value="1"/>
</dbReference>
<dbReference type="InterPro" id="IPR029069">
    <property type="entry name" value="HotDog_dom_sf"/>
</dbReference>
<dbReference type="EMBL" id="JANPWB010000004">
    <property type="protein sequence ID" value="KAJ1194661.1"/>
    <property type="molecule type" value="Genomic_DNA"/>
</dbReference>
<feature type="transmembrane region" description="Helical" evidence="3">
    <location>
        <begin position="12"/>
        <end position="31"/>
    </location>
</feature>
<comment type="similarity">
    <text evidence="1">Belongs to the THEM6 family.</text>
</comment>
<protein>
    <recommendedName>
        <fullName evidence="2">Protein THEM6</fullName>
    </recommendedName>
</protein>
<keyword evidence="3" id="KW-1133">Transmembrane helix</keyword>
<proteinExistence type="inferred from homology"/>
<name>A0AAV7V1J4_PLEWA</name>
<keyword evidence="3" id="KW-0812">Transmembrane</keyword>
<dbReference type="Pfam" id="PF13279">
    <property type="entry name" value="4HBT_2"/>
    <property type="match status" value="1"/>
</dbReference>
<organism evidence="4 5">
    <name type="scientific">Pleurodeles waltl</name>
    <name type="common">Iberian ribbed newt</name>
    <dbReference type="NCBI Taxonomy" id="8319"/>
    <lineage>
        <taxon>Eukaryota</taxon>
        <taxon>Metazoa</taxon>
        <taxon>Chordata</taxon>
        <taxon>Craniata</taxon>
        <taxon>Vertebrata</taxon>
        <taxon>Euteleostomi</taxon>
        <taxon>Amphibia</taxon>
        <taxon>Batrachia</taxon>
        <taxon>Caudata</taxon>
        <taxon>Salamandroidea</taxon>
        <taxon>Salamandridae</taxon>
        <taxon>Pleurodelinae</taxon>
        <taxon>Pleurodeles</taxon>
    </lineage>
</organism>
<comment type="caution">
    <text evidence="4">The sequence shown here is derived from an EMBL/GenBank/DDBJ whole genome shotgun (WGS) entry which is preliminary data.</text>
</comment>
<gene>
    <name evidence="4" type="ORF">NDU88_003948</name>
</gene>
<reference evidence="4" key="1">
    <citation type="journal article" date="2022" name="bioRxiv">
        <title>Sequencing and chromosome-scale assembly of the giantPleurodeles waltlgenome.</title>
        <authorList>
            <person name="Brown T."/>
            <person name="Elewa A."/>
            <person name="Iarovenko S."/>
            <person name="Subramanian E."/>
            <person name="Araus A.J."/>
            <person name="Petzold A."/>
            <person name="Susuki M."/>
            <person name="Suzuki K.-i.T."/>
            <person name="Hayashi T."/>
            <person name="Toyoda A."/>
            <person name="Oliveira C."/>
            <person name="Osipova E."/>
            <person name="Leigh N.D."/>
            <person name="Simon A."/>
            <person name="Yun M.H."/>
        </authorList>
    </citation>
    <scope>NUCLEOTIDE SEQUENCE</scope>
    <source>
        <strain evidence="4">20211129_DDA</strain>
        <tissue evidence="4">Liver</tissue>
    </source>
</reference>
<dbReference type="Gene3D" id="3.10.129.10">
    <property type="entry name" value="Hotdog Thioesterase"/>
    <property type="match status" value="1"/>
</dbReference>
<dbReference type="CDD" id="cd00586">
    <property type="entry name" value="4HBT"/>
    <property type="match status" value="1"/>
</dbReference>
<keyword evidence="3" id="KW-0472">Membrane</keyword>
<evidence type="ECO:0000256" key="1">
    <source>
        <dbReference type="ARBA" id="ARBA00038228"/>
    </source>
</evidence>
<feature type="non-terminal residue" evidence="4">
    <location>
        <position position="1"/>
    </location>
</feature>
<evidence type="ECO:0000313" key="5">
    <source>
        <dbReference type="Proteomes" id="UP001066276"/>
    </source>
</evidence>
<sequence length="213" mass="24633">PGSDCGERTMWLILGFCLALLFCLLDCWYWLRTTFSVLRARRQPVVRDLLEEQTVQGLVMPTDLDFLLHMNNSRYLREADFARFSHFTRCGIFAALRALGAGLVMGSNVARFRRSLRLFEPFEVRTRLLCWDERAFFVEQRFVSPKDGRVCAVVLSRQHILGSSPEKIVQHLCKRKVESPEFPDEVVHLISFNDASSKRLRVESGICDDEKSK</sequence>
<evidence type="ECO:0000313" key="4">
    <source>
        <dbReference type="EMBL" id="KAJ1194661.1"/>
    </source>
</evidence>
<dbReference type="AlphaFoldDB" id="A0AAV7V1J4"/>
<dbReference type="PANTHER" id="PTHR12475:SF4">
    <property type="entry name" value="PROTEIN THEM6"/>
    <property type="match status" value="1"/>
</dbReference>
<dbReference type="PANTHER" id="PTHR12475">
    <property type="match status" value="1"/>
</dbReference>
<evidence type="ECO:0000256" key="3">
    <source>
        <dbReference type="SAM" id="Phobius"/>
    </source>
</evidence>
<dbReference type="Proteomes" id="UP001066276">
    <property type="component" value="Chromosome 2_2"/>
</dbReference>